<proteinExistence type="predicted"/>
<dbReference type="SUPFAM" id="SSF49785">
    <property type="entry name" value="Galactose-binding domain-like"/>
    <property type="match status" value="1"/>
</dbReference>
<evidence type="ECO:0000259" key="1">
    <source>
        <dbReference type="Pfam" id="PF08530"/>
    </source>
</evidence>
<feature type="domain" description="Xaa-Pro dipeptidyl-peptidase C-terminal" evidence="1">
    <location>
        <begin position="28"/>
        <end position="102"/>
    </location>
</feature>
<keyword evidence="3" id="KW-0378">Hydrolase</keyword>
<protein>
    <submittedName>
        <fullName evidence="3">Hydrolase, CocE/NonD family</fullName>
    </submittedName>
</protein>
<evidence type="ECO:0000313" key="4">
    <source>
        <dbReference type="Proteomes" id="UP000075230"/>
    </source>
</evidence>
<evidence type="ECO:0000313" key="3">
    <source>
        <dbReference type="EMBL" id="GAT27992.1"/>
    </source>
</evidence>
<dbReference type="KEGG" id="aluc:AKAW2_80636A"/>
<dbReference type="AlphaFoldDB" id="A0A146FS74"/>
<dbReference type="EMBL" id="BCWF01000024">
    <property type="protein sequence ID" value="GAT27992.1"/>
    <property type="molecule type" value="Genomic_DNA"/>
</dbReference>
<dbReference type="Proteomes" id="UP000661280">
    <property type="component" value="Chromosome 8"/>
</dbReference>
<evidence type="ECO:0000313" key="5">
    <source>
        <dbReference type="Proteomes" id="UP000661280"/>
    </source>
</evidence>
<reference evidence="4" key="2">
    <citation type="submission" date="2016-02" db="EMBL/GenBank/DDBJ databases">
        <title>Genome sequencing of Aspergillus luchuensis NBRC 4314.</title>
        <authorList>
            <person name="Yamada O."/>
        </authorList>
    </citation>
    <scope>NUCLEOTIDE SEQUENCE [LARGE SCALE GENOMIC DNA]</scope>
    <source>
        <strain evidence="4">RIB 2604</strain>
    </source>
</reference>
<dbReference type="EMBL" id="AP024432">
    <property type="protein sequence ID" value="BCS04835.1"/>
    <property type="molecule type" value="Genomic_DNA"/>
</dbReference>
<gene>
    <name evidence="2" type="ORF">AKAW2_80636A</name>
    <name evidence="3" type="ORF">RIB2604_02500670</name>
</gene>
<dbReference type="Pfam" id="PF08530">
    <property type="entry name" value="PepX_C"/>
    <property type="match status" value="1"/>
</dbReference>
<dbReference type="RefSeq" id="XP_041548597.1">
    <property type="nucleotide sequence ID" value="XM_041681679.1"/>
</dbReference>
<dbReference type="GeneID" id="64966156"/>
<dbReference type="Gene3D" id="2.60.120.260">
    <property type="entry name" value="Galactose-binding domain-like"/>
    <property type="match status" value="1"/>
</dbReference>
<name>A0A146FS74_ASPKA</name>
<evidence type="ECO:0000313" key="2">
    <source>
        <dbReference type="EMBL" id="BCS04835.1"/>
    </source>
</evidence>
<accession>A0A146FS74</accession>
<organism evidence="3 4">
    <name type="scientific">Aspergillus kawachii</name>
    <name type="common">White koji mold</name>
    <name type="synonym">Aspergillus awamori var. kawachi</name>
    <dbReference type="NCBI Taxonomy" id="1069201"/>
    <lineage>
        <taxon>Eukaryota</taxon>
        <taxon>Fungi</taxon>
        <taxon>Dikarya</taxon>
        <taxon>Ascomycota</taxon>
        <taxon>Pezizomycotina</taxon>
        <taxon>Eurotiomycetes</taxon>
        <taxon>Eurotiomycetidae</taxon>
        <taxon>Eurotiales</taxon>
        <taxon>Aspergillaceae</taxon>
        <taxon>Aspergillus</taxon>
        <taxon>Aspergillus subgen. Circumdati</taxon>
    </lineage>
</organism>
<reference evidence="3 4" key="1">
    <citation type="journal article" date="2016" name="DNA Res.">
        <title>Genome sequence of Aspergillus luchuensis NBRC 4314.</title>
        <authorList>
            <person name="Yamada O."/>
            <person name="Machida M."/>
            <person name="Hosoyama A."/>
            <person name="Goto M."/>
            <person name="Takahashi T."/>
            <person name="Futagami T."/>
            <person name="Yamagata Y."/>
            <person name="Takeuchi M."/>
            <person name="Kobayashi T."/>
            <person name="Koike H."/>
            <person name="Abe K."/>
            <person name="Asai K."/>
            <person name="Arita M."/>
            <person name="Fujita N."/>
            <person name="Fukuda K."/>
            <person name="Higa K."/>
            <person name="Horikawa H."/>
            <person name="Ishikawa T."/>
            <person name="Jinno K."/>
            <person name="Kato Y."/>
            <person name="Kirimura K."/>
            <person name="Mizutani O."/>
            <person name="Nakasone K."/>
            <person name="Sano M."/>
            <person name="Shiraishi Y."/>
            <person name="Tsukahara M."/>
            <person name="Gomi K."/>
        </authorList>
    </citation>
    <scope>NUCLEOTIDE SEQUENCE [LARGE SCALE GENOMIC DNA]</scope>
    <source>
        <strain evidence="3 4">RIB 2604</strain>
    </source>
</reference>
<dbReference type="Proteomes" id="UP000075230">
    <property type="component" value="Unassembled WGS sequence"/>
</dbReference>
<dbReference type="InterPro" id="IPR013736">
    <property type="entry name" value="Xaa-Pro_dipept_C"/>
</dbReference>
<dbReference type="InterPro" id="IPR008979">
    <property type="entry name" value="Galactose-bd-like_sf"/>
</dbReference>
<dbReference type="OrthoDB" id="416441at2759"/>
<dbReference type="GO" id="GO:0008239">
    <property type="term" value="F:dipeptidyl-peptidase activity"/>
    <property type="evidence" value="ECO:0007669"/>
    <property type="project" value="InterPro"/>
</dbReference>
<sequence length="113" mass="12478">MAGSQPRLQTWIYSTFSATFHRLAAKCLTREIPGIIPNEVYTVDVELRPTNVVLQKGERLVSDIGASELAGSGLFQHNGPSDRPESVFKGNNHVHFGPNYENWISLPVNPSSD</sequence>
<keyword evidence="5" id="KW-1185">Reference proteome</keyword>
<reference evidence="2" key="4">
    <citation type="submission" date="2021-02" db="EMBL/GenBank/DDBJ databases">
        <title>Aspergillus luchuensis mut. kawachii IFO 4304 genome sequence.</title>
        <authorList>
            <person name="Mori K."/>
            <person name="Kadooka C."/>
            <person name="Goto M."/>
            <person name="Futagami T."/>
        </authorList>
    </citation>
    <scope>NUCLEOTIDE SEQUENCE</scope>
    <source>
        <strain evidence="2">IFO 4308</strain>
    </source>
</reference>
<reference evidence="2" key="3">
    <citation type="submission" date="2021-01" db="EMBL/GenBank/DDBJ databases">
        <authorList>
            <consortium name="Aspergillus luchuensis mut. kawachii IFO 4304 genome sequencing consortium"/>
            <person name="Kazuki M."/>
            <person name="Futagami T."/>
        </authorList>
    </citation>
    <scope>NUCLEOTIDE SEQUENCE</scope>
    <source>
        <strain evidence="2">IFO 4308</strain>
    </source>
</reference>